<dbReference type="SUPFAM" id="SSF81321">
    <property type="entry name" value="Family A G protein-coupled receptor-like"/>
    <property type="match status" value="2"/>
</dbReference>
<evidence type="ECO:0000256" key="3">
    <source>
        <dbReference type="ARBA" id="ARBA00022475"/>
    </source>
</evidence>
<feature type="transmembrane region" description="Helical" evidence="11">
    <location>
        <begin position="216"/>
        <end position="238"/>
    </location>
</feature>
<evidence type="ECO:0000256" key="7">
    <source>
        <dbReference type="ARBA" id="ARBA00023136"/>
    </source>
</evidence>
<dbReference type="Gene3D" id="1.20.1070.10">
    <property type="entry name" value="Rhodopsin 7-helix transmembrane proteins"/>
    <property type="match status" value="2"/>
</dbReference>
<dbReference type="CDD" id="cd00637">
    <property type="entry name" value="7tm_classA_rhodopsin-like"/>
    <property type="match status" value="1"/>
</dbReference>
<dbReference type="InterPro" id="IPR017452">
    <property type="entry name" value="GPCR_Rhodpsn_7TM"/>
</dbReference>
<keyword evidence="9" id="KW-0807">Transducer</keyword>
<comment type="subcellular location">
    <subcellularLocation>
        <location evidence="1">Cell membrane</location>
        <topology evidence="1">Multi-pass membrane protein</topology>
    </subcellularLocation>
</comment>
<evidence type="ECO:0000256" key="11">
    <source>
        <dbReference type="SAM" id="Phobius"/>
    </source>
</evidence>
<evidence type="ECO:0000256" key="4">
    <source>
        <dbReference type="ARBA" id="ARBA00022692"/>
    </source>
</evidence>
<keyword evidence="3" id="KW-1003">Cell membrane</keyword>
<reference evidence="13" key="1">
    <citation type="submission" date="2021-12" db="EMBL/GenBank/DDBJ databases">
        <authorList>
            <person name="King R."/>
        </authorList>
    </citation>
    <scope>NUCLEOTIDE SEQUENCE</scope>
</reference>
<evidence type="ECO:0000313" key="13">
    <source>
        <dbReference type="EMBL" id="CAH0405467.1"/>
    </source>
</evidence>
<name>A0ABN8BFL6_CHISP</name>
<feature type="transmembrane region" description="Helical" evidence="11">
    <location>
        <begin position="347"/>
        <end position="374"/>
    </location>
</feature>
<evidence type="ECO:0000256" key="6">
    <source>
        <dbReference type="ARBA" id="ARBA00023040"/>
    </source>
</evidence>
<feature type="transmembrane region" description="Helical" evidence="11">
    <location>
        <begin position="301"/>
        <end position="327"/>
    </location>
</feature>
<organism evidence="13 14">
    <name type="scientific">Chilo suppressalis</name>
    <name type="common">Asiatic rice borer moth</name>
    <dbReference type="NCBI Taxonomy" id="168631"/>
    <lineage>
        <taxon>Eukaryota</taxon>
        <taxon>Metazoa</taxon>
        <taxon>Ecdysozoa</taxon>
        <taxon>Arthropoda</taxon>
        <taxon>Hexapoda</taxon>
        <taxon>Insecta</taxon>
        <taxon>Pterygota</taxon>
        <taxon>Neoptera</taxon>
        <taxon>Endopterygota</taxon>
        <taxon>Lepidoptera</taxon>
        <taxon>Glossata</taxon>
        <taxon>Ditrysia</taxon>
        <taxon>Pyraloidea</taxon>
        <taxon>Crambidae</taxon>
        <taxon>Crambinae</taxon>
        <taxon>Chilo</taxon>
    </lineage>
</organism>
<comment type="similarity">
    <text evidence="2">Belongs to the G-protein coupled receptor 1 family.</text>
</comment>
<feature type="compositionally biased region" description="Basic and acidic residues" evidence="10">
    <location>
        <begin position="1"/>
        <end position="10"/>
    </location>
</feature>
<evidence type="ECO:0000256" key="5">
    <source>
        <dbReference type="ARBA" id="ARBA00022989"/>
    </source>
</evidence>
<proteinExistence type="inferred from homology"/>
<keyword evidence="14" id="KW-1185">Reference proteome</keyword>
<dbReference type="InterPro" id="IPR000276">
    <property type="entry name" value="GPCR_Rhodpsn"/>
</dbReference>
<dbReference type="PANTHER" id="PTHR24230">
    <property type="entry name" value="G-PROTEIN COUPLED RECEPTOR"/>
    <property type="match status" value="1"/>
</dbReference>
<feature type="transmembrane region" description="Helical" evidence="11">
    <location>
        <begin position="59"/>
        <end position="82"/>
    </location>
</feature>
<keyword evidence="7 11" id="KW-0472">Membrane</keyword>
<keyword evidence="8" id="KW-0675">Receptor</keyword>
<dbReference type="Proteomes" id="UP001153292">
    <property type="component" value="Chromosome 4"/>
</dbReference>
<sequence>MCSRHYDSLTKKKKSFGGTAGGGDGRGRQSLLPPRPGGRAMPQPALENAPDPLLPPLAVAIWIACVAGTGILTNFSVIAALLKSSKNGLSSIVIQLAVADILILVILSGPELWFYNTRTWNLGRKCCTAFRGLSVFASTASSYLIATVALHTIATVNLEEKTMNSKIKRSTEDEEEELRSSHHSLVASSDSSTPPRTMNLDYLLVDTTVRVTPPAVFIWILSASLSIPEFVLATTININEEVTLCTSIDSHHKLNTSSWLATFNLILPGTIMCITIVLVILKLKSNRKMSSNEKTDSVTALKLSLCFIIVYCVFCMPRSVATVYRLYSRSFGENQMSSFEMEQLSDTVTFASLLFTGAYMIAAAIRPILSMLLLPKLRKVLTRRIKTTTGI</sequence>
<protein>
    <recommendedName>
        <fullName evidence="12">G-protein coupled receptors family 1 profile domain-containing protein</fullName>
    </recommendedName>
</protein>
<evidence type="ECO:0000256" key="2">
    <source>
        <dbReference type="ARBA" id="ARBA00010663"/>
    </source>
</evidence>
<evidence type="ECO:0000256" key="1">
    <source>
        <dbReference type="ARBA" id="ARBA00004651"/>
    </source>
</evidence>
<evidence type="ECO:0000256" key="10">
    <source>
        <dbReference type="SAM" id="MobiDB-lite"/>
    </source>
</evidence>
<feature type="transmembrane region" description="Helical" evidence="11">
    <location>
        <begin position="258"/>
        <end position="281"/>
    </location>
</feature>
<evidence type="ECO:0000256" key="9">
    <source>
        <dbReference type="ARBA" id="ARBA00023224"/>
    </source>
</evidence>
<keyword evidence="6" id="KW-0297">G-protein coupled receptor</keyword>
<feature type="region of interest" description="Disordered" evidence="10">
    <location>
        <begin position="1"/>
        <end position="45"/>
    </location>
</feature>
<evidence type="ECO:0000259" key="12">
    <source>
        <dbReference type="PROSITE" id="PS50262"/>
    </source>
</evidence>
<keyword evidence="4 11" id="KW-0812">Transmembrane</keyword>
<evidence type="ECO:0000256" key="8">
    <source>
        <dbReference type="ARBA" id="ARBA00023170"/>
    </source>
</evidence>
<dbReference type="PROSITE" id="PS50262">
    <property type="entry name" value="G_PROTEIN_RECEP_F1_2"/>
    <property type="match status" value="1"/>
</dbReference>
<feature type="transmembrane region" description="Helical" evidence="11">
    <location>
        <begin position="94"/>
        <end position="115"/>
    </location>
</feature>
<gene>
    <name evidence="13" type="ORF">CHILSU_LOCUS8831</name>
</gene>
<feature type="region of interest" description="Disordered" evidence="10">
    <location>
        <begin position="164"/>
        <end position="193"/>
    </location>
</feature>
<keyword evidence="5 11" id="KW-1133">Transmembrane helix</keyword>
<evidence type="ECO:0000313" key="14">
    <source>
        <dbReference type="Proteomes" id="UP001153292"/>
    </source>
</evidence>
<accession>A0ABN8BFL6</accession>
<dbReference type="Pfam" id="PF00001">
    <property type="entry name" value="7tm_1"/>
    <property type="match status" value="1"/>
</dbReference>
<dbReference type="EMBL" id="OU963897">
    <property type="protein sequence ID" value="CAH0405467.1"/>
    <property type="molecule type" value="Genomic_DNA"/>
</dbReference>
<feature type="domain" description="G-protein coupled receptors family 1 profile" evidence="12">
    <location>
        <begin position="70"/>
        <end position="370"/>
    </location>
</feature>
<feature type="compositionally biased region" description="Low complexity" evidence="10">
    <location>
        <begin position="183"/>
        <end position="192"/>
    </location>
</feature>
<feature type="transmembrane region" description="Helical" evidence="11">
    <location>
        <begin position="135"/>
        <end position="158"/>
    </location>
</feature>